<organism evidence="3 4">
    <name type="scientific">Solibacillus merdavium</name>
    <dbReference type="NCBI Taxonomy" id="2762218"/>
    <lineage>
        <taxon>Bacteria</taxon>
        <taxon>Bacillati</taxon>
        <taxon>Bacillota</taxon>
        <taxon>Bacilli</taxon>
        <taxon>Bacillales</taxon>
        <taxon>Caryophanaceae</taxon>
        <taxon>Solibacillus</taxon>
    </lineage>
</organism>
<name>A0ABR8XQE4_9BACL</name>
<protein>
    <submittedName>
        <fullName evidence="3">DUF402 domain-containing protein</fullName>
    </submittedName>
</protein>
<keyword evidence="4" id="KW-1185">Reference proteome</keyword>
<comment type="caution">
    <text evidence="3">The sequence shown here is derived from an EMBL/GenBank/DDBJ whole genome shotgun (WGS) entry which is preliminary data.</text>
</comment>
<evidence type="ECO:0000313" key="3">
    <source>
        <dbReference type="EMBL" id="MBD8034165.1"/>
    </source>
</evidence>
<evidence type="ECO:0000256" key="1">
    <source>
        <dbReference type="ARBA" id="ARBA00022801"/>
    </source>
</evidence>
<dbReference type="InterPro" id="IPR007295">
    <property type="entry name" value="DUF402"/>
</dbReference>
<gene>
    <name evidence="3" type="ORF">H9632_13930</name>
</gene>
<accession>A0ABR8XQE4</accession>
<dbReference type="PANTHER" id="PTHR39159:SF1">
    <property type="entry name" value="UPF0374 PROTEIN YGAC"/>
    <property type="match status" value="1"/>
</dbReference>
<dbReference type="RefSeq" id="WP_191704669.1">
    <property type="nucleotide sequence ID" value="NZ_JACSPW010000013.1"/>
</dbReference>
<dbReference type="SUPFAM" id="SSF159234">
    <property type="entry name" value="FomD-like"/>
    <property type="match status" value="1"/>
</dbReference>
<proteinExistence type="predicted"/>
<sequence>MNKHIKIKALKFPDIPHYEWEGEILEKTEHYLLVLCKPGRKLIHHSKEDIYIINNTSIEYFPLKKWYTAAMEIEEGTGALISAYCNIAMPSVLNQNEISFIDLDLDFIKRKNEDWKVVDEDEFEVNSMKFQYPEDLKNEALKALEKLKQDVANSIFPFNYKITIEKSNTFSGGIVND</sequence>
<dbReference type="PANTHER" id="PTHR39159">
    <property type="match status" value="1"/>
</dbReference>
<dbReference type="Pfam" id="PF04167">
    <property type="entry name" value="DUF402"/>
    <property type="match status" value="1"/>
</dbReference>
<evidence type="ECO:0000313" key="4">
    <source>
        <dbReference type="Proteomes" id="UP000600565"/>
    </source>
</evidence>
<dbReference type="EMBL" id="JACSPW010000013">
    <property type="protein sequence ID" value="MBD8034165.1"/>
    <property type="molecule type" value="Genomic_DNA"/>
</dbReference>
<feature type="domain" description="DUF402" evidence="2">
    <location>
        <begin position="20"/>
        <end position="153"/>
    </location>
</feature>
<evidence type="ECO:0000259" key="2">
    <source>
        <dbReference type="Pfam" id="PF04167"/>
    </source>
</evidence>
<keyword evidence="1" id="KW-0378">Hydrolase</keyword>
<dbReference type="InterPro" id="IPR050212">
    <property type="entry name" value="Ntdp-like"/>
</dbReference>
<dbReference type="Gene3D" id="2.40.380.10">
    <property type="entry name" value="FomD-like"/>
    <property type="match status" value="1"/>
</dbReference>
<dbReference type="InterPro" id="IPR035930">
    <property type="entry name" value="FomD-like_sf"/>
</dbReference>
<dbReference type="Proteomes" id="UP000600565">
    <property type="component" value="Unassembled WGS sequence"/>
</dbReference>
<reference evidence="3 4" key="1">
    <citation type="submission" date="2020-08" db="EMBL/GenBank/DDBJ databases">
        <title>A Genomic Blueprint of the Chicken Gut Microbiome.</title>
        <authorList>
            <person name="Gilroy R."/>
            <person name="Ravi A."/>
            <person name="Getino M."/>
            <person name="Pursley I."/>
            <person name="Horton D.L."/>
            <person name="Alikhan N.-F."/>
            <person name="Baker D."/>
            <person name="Gharbi K."/>
            <person name="Hall N."/>
            <person name="Watson M."/>
            <person name="Adriaenssens E.M."/>
            <person name="Foster-Nyarko E."/>
            <person name="Jarju S."/>
            <person name="Secka A."/>
            <person name="Antonio M."/>
            <person name="Oren A."/>
            <person name="Chaudhuri R."/>
            <person name="La Ragione R.M."/>
            <person name="Hildebrand F."/>
            <person name="Pallen M.J."/>
        </authorList>
    </citation>
    <scope>NUCLEOTIDE SEQUENCE [LARGE SCALE GENOMIC DNA]</scope>
    <source>
        <strain evidence="3 4">Sa1YVA6</strain>
    </source>
</reference>